<dbReference type="OrthoDB" id="45040at2759"/>
<dbReference type="Gene3D" id="3.40.1000.10">
    <property type="entry name" value="Mog1/PsbP, alpha/beta/alpha sandwich"/>
    <property type="match status" value="1"/>
</dbReference>
<evidence type="ECO:0000313" key="4">
    <source>
        <dbReference type="Proteomes" id="UP000198406"/>
    </source>
</evidence>
<sequence>MKSVLVVVSSCSLASLSAFHSPQAYHRRQATVLHLESTNRRTFLREAALVAVTSSTFTTPIVANAEEEDLTTKLFNEDGSLKDESIQIEAKFRKVELMWDGSNQLAIAVDGENTANTSKGSSLRLSYELPEKWNTDSKKYIDKAEGVQVCDRITIYRSEGTATPKVLEKASVKGIGESLKVTEDLKGIYKADLIGGRTRAKGDQKYYDFDMAVAPSSCSNSKEDLGLGFCPYDSIYLLSSTVFDNSLYVFALECDKAEWKVANSDLRRVRSSFSVERMVESI</sequence>
<reference evidence="3 4" key="1">
    <citation type="journal article" date="2015" name="Plant Cell">
        <title>Oil accumulation by the oleaginous diatom Fistulifera solaris as revealed by the genome and transcriptome.</title>
        <authorList>
            <person name="Tanaka T."/>
            <person name="Maeda Y."/>
            <person name="Veluchamy A."/>
            <person name="Tanaka M."/>
            <person name="Abida H."/>
            <person name="Marechal E."/>
            <person name="Bowler C."/>
            <person name="Muto M."/>
            <person name="Sunaga Y."/>
            <person name="Tanaka M."/>
            <person name="Yoshino T."/>
            <person name="Taniguchi T."/>
            <person name="Fukuda Y."/>
            <person name="Nemoto M."/>
            <person name="Matsumoto M."/>
            <person name="Wong P.S."/>
            <person name="Aburatani S."/>
            <person name="Fujibuchi W."/>
        </authorList>
    </citation>
    <scope>NUCLEOTIDE SEQUENCE [LARGE SCALE GENOMIC DNA]</scope>
    <source>
        <strain evidence="3 4">JPCC DA0580</strain>
    </source>
</reference>
<dbReference type="AlphaFoldDB" id="A0A1Z5JMF1"/>
<dbReference type="InterPro" id="IPR002683">
    <property type="entry name" value="PsbP_C"/>
</dbReference>
<dbReference type="InterPro" id="IPR016123">
    <property type="entry name" value="Mog1/PsbP_a/b/a-sand"/>
</dbReference>
<dbReference type="SUPFAM" id="SSF55724">
    <property type="entry name" value="Mog1p/PsbP-like"/>
    <property type="match status" value="1"/>
</dbReference>
<dbReference type="InParanoid" id="A0A1Z5JMF1"/>
<gene>
    <name evidence="3" type="ORF">FisN_12Lh338</name>
</gene>
<dbReference type="EMBL" id="BDSP01000087">
    <property type="protein sequence ID" value="GAX14961.1"/>
    <property type="molecule type" value="Genomic_DNA"/>
</dbReference>
<dbReference type="Pfam" id="PF01789">
    <property type="entry name" value="PsbP"/>
    <property type="match status" value="1"/>
</dbReference>
<feature type="domain" description="PsbP C-terminal" evidence="2">
    <location>
        <begin position="168"/>
        <end position="275"/>
    </location>
</feature>
<feature type="signal peptide" evidence="1">
    <location>
        <begin position="1"/>
        <end position="18"/>
    </location>
</feature>
<protein>
    <recommendedName>
        <fullName evidence="2">PsbP C-terminal domain-containing protein</fullName>
    </recommendedName>
</protein>
<dbReference type="GO" id="GO:0019898">
    <property type="term" value="C:extrinsic component of membrane"/>
    <property type="evidence" value="ECO:0007669"/>
    <property type="project" value="InterPro"/>
</dbReference>
<dbReference type="GO" id="GO:0009523">
    <property type="term" value="C:photosystem II"/>
    <property type="evidence" value="ECO:0007669"/>
    <property type="project" value="InterPro"/>
</dbReference>
<dbReference type="GO" id="GO:0005509">
    <property type="term" value="F:calcium ion binding"/>
    <property type="evidence" value="ECO:0007669"/>
    <property type="project" value="InterPro"/>
</dbReference>
<proteinExistence type="predicted"/>
<evidence type="ECO:0000256" key="1">
    <source>
        <dbReference type="SAM" id="SignalP"/>
    </source>
</evidence>
<feature type="chain" id="PRO_5012102668" description="PsbP C-terminal domain-containing protein" evidence="1">
    <location>
        <begin position="19"/>
        <end position="282"/>
    </location>
</feature>
<evidence type="ECO:0000259" key="2">
    <source>
        <dbReference type="Pfam" id="PF01789"/>
    </source>
</evidence>
<keyword evidence="1" id="KW-0732">Signal</keyword>
<name>A0A1Z5JMF1_FISSO</name>
<organism evidence="3 4">
    <name type="scientific">Fistulifera solaris</name>
    <name type="common">Oleaginous diatom</name>
    <dbReference type="NCBI Taxonomy" id="1519565"/>
    <lineage>
        <taxon>Eukaryota</taxon>
        <taxon>Sar</taxon>
        <taxon>Stramenopiles</taxon>
        <taxon>Ochrophyta</taxon>
        <taxon>Bacillariophyta</taxon>
        <taxon>Bacillariophyceae</taxon>
        <taxon>Bacillariophycidae</taxon>
        <taxon>Naviculales</taxon>
        <taxon>Naviculaceae</taxon>
        <taxon>Fistulifera</taxon>
    </lineage>
</organism>
<accession>A0A1Z5JMF1</accession>
<keyword evidence="4" id="KW-1185">Reference proteome</keyword>
<dbReference type="GO" id="GO:0015979">
    <property type="term" value="P:photosynthesis"/>
    <property type="evidence" value="ECO:0007669"/>
    <property type="project" value="InterPro"/>
</dbReference>
<comment type="caution">
    <text evidence="3">The sequence shown here is derived from an EMBL/GenBank/DDBJ whole genome shotgun (WGS) entry which is preliminary data.</text>
</comment>
<dbReference type="Proteomes" id="UP000198406">
    <property type="component" value="Unassembled WGS sequence"/>
</dbReference>
<evidence type="ECO:0000313" key="3">
    <source>
        <dbReference type="EMBL" id="GAX14961.1"/>
    </source>
</evidence>